<organism evidence="4 5">
    <name type="scientific">Phtheirospermum japonicum</name>
    <dbReference type="NCBI Taxonomy" id="374723"/>
    <lineage>
        <taxon>Eukaryota</taxon>
        <taxon>Viridiplantae</taxon>
        <taxon>Streptophyta</taxon>
        <taxon>Embryophyta</taxon>
        <taxon>Tracheophyta</taxon>
        <taxon>Spermatophyta</taxon>
        <taxon>Magnoliopsida</taxon>
        <taxon>eudicotyledons</taxon>
        <taxon>Gunneridae</taxon>
        <taxon>Pentapetalae</taxon>
        <taxon>asterids</taxon>
        <taxon>lamiids</taxon>
        <taxon>Lamiales</taxon>
        <taxon>Orobanchaceae</taxon>
        <taxon>Orobanchaceae incertae sedis</taxon>
        <taxon>Phtheirospermum</taxon>
    </lineage>
</organism>
<dbReference type="InterPro" id="IPR045058">
    <property type="entry name" value="GIMA/IAN/Toc"/>
</dbReference>
<dbReference type="PANTHER" id="PTHR10903:SF184">
    <property type="entry name" value="GTP-BINDING PROTEIN A"/>
    <property type="match status" value="1"/>
</dbReference>
<keyword evidence="2" id="KW-0342">GTP-binding</keyword>
<keyword evidence="1" id="KW-0547">Nucleotide-binding</keyword>
<sequence length="178" mass="20175">VLENGQILNVIDIPRLFDFSADVEHIGKEIVKCVDMAKDGIHVVLVVLSTRCRSSREEEDAIEGLRKLFGSKISDYMIVSFTAGNDLAAQDETLDDYLGRECPKPFGENLKIGNICVLFDNRTYDASKKSSLGFVRIWREIINERTICSNGSEFYFLVVSYCCSLSEIFTIDDIYIFM</sequence>
<dbReference type="Proteomes" id="UP000653305">
    <property type="component" value="Unassembled WGS sequence"/>
</dbReference>
<dbReference type="GO" id="GO:0005525">
    <property type="term" value="F:GTP binding"/>
    <property type="evidence" value="ECO:0007669"/>
    <property type="project" value="UniProtKB-KW"/>
</dbReference>
<feature type="domain" description="AIG1-type G" evidence="3">
    <location>
        <begin position="1"/>
        <end position="159"/>
    </location>
</feature>
<dbReference type="Pfam" id="PF04548">
    <property type="entry name" value="AIG1"/>
    <property type="match status" value="1"/>
</dbReference>
<dbReference type="AlphaFoldDB" id="A0A830BSK2"/>
<protein>
    <recommendedName>
        <fullName evidence="3">AIG1-type G domain-containing protein</fullName>
    </recommendedName>
</protein>
<evidence type="ECO:0000256" key="2">
    <source>
        <dbReference type="ARBA" id="ARBA00023134"/>
    </source>
</evidence>
<evidence type="ECO:0000259" key="3">
    <source>
        <dbReference type="PROSITE" id="PS51720"/>
    </source>
</evidence>
<reference evidence="4" key="1">
    <citation type="submission" date="2020-07" db="EMBL/GenBank/DDBJ databases">
        <title>Ethylene signaling mediates host invasion by parasitic plants.</title>
        <authorList>
            <person name="Yoshida S."/>
        </authorList>
    </citation>
    <scope>NUCLEOTIDE SEQUENCE</scope>
    <source>
        <strain evidence="4">Okayama</strain>
    </source>
</reference>
<dbReference type="PROSITE" id="PS51720">
    <property type="entry name" value="G_AIG1"/>
    <property type="match status" value="1"/>
</dbReference>
<gene>
    <name evidence="4" type="ORF">PHJA_000845100</name>
</gene>
<dbReference type="Gene3D" id="3.40.50.300">
    <property type="entry name" value="P-loop containing nucleotide triphosphate hydrolases"/>
    <property type="match status" value="1"/>
</dbReference>
<evidence type="ECO:0000313" key="4">
    <source>
        <dbReference type="EMBL" id="GFP87013.1"/>
    </source>
</evidence>
<evidence type="ECO:0000313" key="5">
    <source>
        <dbReference type="Proteomes" id="UP000653305"/>
    </source>
</evidence>
<name>A0A830BSK2_9LAMI</name>
<dbReference type="InterPro" id="IPR027417">
    <property type="entry name" value="P-loop_NTPase"/>
</dbReference>
<accession>A0A830BSK2</accession>
<dbReference type="InterPro" id="IPR006703">
    <property type="entry name" value="G_AIG1"/>
</dbReference>
<proteinExistence type="predicted"/>
<comment type="caution">
    <text evidence="4">The sequence shown here is derived from an EMBL/GenBank/DDBJ whole genome shotgun (WGS) entry which is preliminary data.</text>
</comment>
<dbReference type="PANTHER" id="PTHR10903">
    <property type="entry name" value="GTPASE, IMAP FAMILY MEMBER-RELATED"/>
    <property type="match status" value="1"/>
</dbReference>
<dbReference type="OrthoDB" id="8954335at2759"/>
<keyword evidence="5" id="KW-1185">Reference proteome</keyword>
<evidence type="ECO:0000256" key="1">
    <source>
        <dbReference type="ARBA" id="ARBA00022741"/>
    </source>
</evidence>
<dbReference type="EMBL" id="BMAC01000136">
    <property type="protein sequence ID" value="GFP87013.1"/>
    <property type="molecule type" value="Genomic_DNA"/>
</dbReference>
<feature type="non-terminal residue" evidence="4">
    <location>
        <position position="1"/>
    </location>
</feature>